<dbReference type="HOGENOM" id="CLU_1218667_0_0_14"/>
<reference evidence="3 4" key="1">
    <citation type="journal article" date="2012" name="J. Bacteriol.">
        <title>Complete genome sequence of Mycoplasma haemocanis strain Illinois.</title>
        <authorList>
            <person name="do Nascimento N.C."/>
            <person name="Guimaraes A.M."/>
            <person name="Santos A.P."/>
            <person name="Sanmiguel P.J."/>
            <person name="Messick J.B."/>
        </authorList>
    </citation>
    <scope>NUCLEOTIDE SEQUENCE [LARGE SCALE GENOMIC DNA]</scope>
    <source>
        <strain evidence="3 4">Illinois</strain>
    </source>
</reference>
<dbReference type="STRING" id="1111676.MHC_02575"/>
<evidence type="ECO:0000256" key="2">
    <source>
        <dbReference type="SAM" id="Phobius"/>
    </source>
</evidence>
<dbReference type="KEGG" id="mhe:MHC_02575"/>
<organism evidence="3 4">
    <name type="scientific">Mycoplasma haemocanis (strain Illinois)</name>
    <dbReference type="NCBI Taxonomy" id="1111676"/>
    <lineage>
        <taxon>Bacteria</taxon>
        <taxon>Bacillati</taxon>
        <taxon>Mycoplasmatota</taxon>
        <taxon>Mollicutes</taxon>
        <taxon>Mycoplasmataceae</taxon>
        <taxon>Mycoplasma</taxon>
    </lineage>
</organism>
<protein>
    <recommendedName>
        <fullName evidence="5">Transmembrane protein</fullName>
    </recommendedName>
</protein>
<evidence type="ECO:0008006" key="5">
    <source>
        <dbReference type="Google" id="ProtNLM"/>
    </source>
</evidence>
<sequence>MSSSLRGLETLYPFIKRLKRSILYWGITTVYFYVFLIGILMLANSWPTVASILFLVWAVLWLILYWKTHTRTALLRRAFIDYGQCKDVYVLEGPYRQMWILLNIFFWVDICPIPITFVLKFLFWMQYRRFKMKVGVLRKKIISGEYELDEEDISDDPFYDFLIKEGLYERPERGNAKDIGEILMGGKKGESSEEESEEEVAEDEASLEEVEATEDQDSEVAE</sequence>
<feature type="transmembrane region" description="Helical" evidence="2">
    <location>
        <begin position="49"/>
        <end position="66"/>
    </location>
</feature>
<dbReference type="OrthoDB" id="9826081at2"/>
<feature type="compositionally biased region" description="Acidic residues" evidence="1">
    <location>
        <begin position="192"/>
        <end position="222"/>
    </location>
</feature>
<keyword evidence="4" id="KW-1185">Reference proteome</keyword>
<feature type="transmembrane region" description="Helical" evidence="2">
    <location>
        <begin position="98"/>
        <end position="123"/>
    </location>
</feature>
<feature type="region of interest" description="Disordered" evidence="1">
    <location>
        <begin position="178"/>
        <end position="222"/>
    </location>
</feature>
<evidence type="ECO:0000256" key="1">
    <source>
        <dbReference type="SAM" id="MobiDB-lite"/>
    </source>
</evidence>
<accession>H6N6V7</accession>
<evidence type="ECO:0000313" key="4">
    <source>
        <dbReference type="Proteomes" id="UP000009135"/>
    </source>
</evidence>
<keyword evidence="2" id="KW-0812">Transmembrane</keyword>
<dbReference type="Proteomes" id="UP000009135">
    <property type="component" value="Chromosome"/>
</dbReference>
<dbReference type="EMBL" id="CP003199">
    <property type="protein sequence ID" value="AEW45379.2"/>
    <property type="molecule type" value="Genomic_DNA"/>
</dbReference>
<keyword evidence="2" id="KW-0472">Membrane</keyword>
<feature type="transmembrane region" description="Helical" evidence="2">
    <location>
        <begin position="22"/>
        <end position="42"/>
    </location>
</feature>
<gene>
    <name evidence="3" type="ordered locus">MHC_02575</name>
</gene>
<evidence type="ECO:0000313" key="3">
    <source>
        <dbReference type="EMBL" id="AEW45379.2"/>
    </source>
</evidence>
<keyword evidence="2" id="KW-1133">Transmembrane helix</keyword>
<name>H6N6V7_MYCHN</name>
<proteinExistence type="predicted"/>
<dbReference type="AlphaFoldDB" id="H6N6V7"/>